<dbReference type="PANTHER" id="PTHR36933">
    <property type="entry name" value="SLL0788 PROTEIN"/>
    <property type="match status" value="1"/>
</dbReference>
<feature type="domain" description="DUF305" evidence="2">
    <location>
        <begin position="32"/>
        <end position="167"/>
    </location>
</feature>
<dbReference type="Gene3D" id="1.20.1260.10">
    <property type="match status" value="1"/>
</dbReference>
<reference evidence="4" key="1">
    <citation type="journal article" date="2015" name="PLoS ONE">
        <title>Complete Genome Sequence of Thermus aquaticus Y51MC23.</title>
        <authorList>
            <person name="Brumm P.J."/>
            <person name="Monsma S."/>
            <person name="Keough B."/>
            <person name="Jasinovica S."/>
            <person name="Ferguson E."/>
            <person name="Schoenfeld T."/>
            <person name="Lodes M."/>
            <person name="Mead D.A."/>
        </authorList>
    </citation>
    <scope>NUCLEOTIDE SEQUENCE [LARGE SCALE GENOMIC DNA]</scope>
    <source>
        <strain evidence="4">BAA-2747 / Y51MC23</strain>
    </source>
</reference>
<evidence type="ECO:0000256" key="1">
    <source>
        <dbReference type="SAM" id="SignalP"/>
    </source>
</evidence>
<dbReference type="EMBL" id="CP010822">
    <property type="protein sequence ID" value="ALJ90148.1"/>
    <property type="molecule type" value="Genomic_DNA"/>
</dbReference>
<gene>
    <name evidence="3" type="ORF">TO73_0285</name>
</gene>
<evidence type="ECO:0000313" key="3">
    <source>
        <dbReference type="EMBL" id="ALJ90148.1"/>
    </source>
</evidence>
<dbReference type="Pfam" id="PF03713">
    <property type="entry name" value="DUF305"/>
    <property type="match status" value="1"/>
</dbReference>
<dbReference type="RefSeq" id="WP_003043589.1">
    <property type="nucleotide sequence ID" value="NZ_CP010822.1"/>
</dbReference>
<name>A0ABM5VJ41_THEA5</name>
<keyword evidence="1" id="KW-0732">Signal</keyword>
<proteinExistence type="predicted"/>
<evidence type="ECO:0000259" key="2">
    <source>
        <dbReference type="Pfam" id="PF03713"/>
    </source>
</evidence>
<dbReference type="Proteomes" id="UP000058660">
    <property type="component" value="Chromosome"/>
</dbReference>
<keyword evidence="4" id="KW-1185">Reference proteome</keyword>
<dbReference type="InterPro" id="IPR012347">
    <property type="entry name" value="Ferritin-like"/>
</dbReference>
<evidence type="ECO:0000313" key="4">
    <source>
        <dbReference type="Proteomes" id="UP000058660"/>
    </source>
</evidence>
<sequence>MRKALALLLALSLGLAQHQHGAPATPQTSPERSFLSGTIAHHEGALEMVRMALPDLKDPEVRAWAESILKEQDKEIGVMRALLARLGGLDQAAYQAMAREMAAMVARLRGARNRERAFVELMLEHHKGAVEMALEALLKAKDRKVLDLAKAIALAQTEEIHRFRLWLLK</sequence>
<organism evidence="3 4">
    <name type="scientific">Thermus aquaticus (strain ATCC BAA-2747 / Y51MC23)</name>
    <dbReference type="NCBI Taxonomy" id="498848"/>
    <lineage>
        <taxon>Bacteria</taxon>
        <taxon>Thermotogati</taxon>
        <taxon>Deinococcota</taxon>
        <taxon>Deinococci</taxon>
        <taxon>Thermales</taxon>
        <taxon>Thermaceae</taxon>
        <taxon>Thermus</taxon>
    </lineage>
</organism>
<dbReference type="InterPro" id="IPR005183">
    <property type="entry name" value="DUF305_CopM-like"/>
</dbReference>
<accession>A0ABM5VJ41</accession>
<protein>
    <recommendedName>
        <fullName evidence="2">DUF305 domain-containing protein</fullName>
    </recommendedName>
</protein>
<dbReference type="PANTHER" id="PTHR36933:SF1">
    <property type="entry name" value="SLL0788 PROTEIN"/>
    <property type="match status" value="1"/>
</dbReference>
<feature type="signal peptide" evidence="1">
    <location>
        <begin position="1"/>
        <end position="21"/>
    </location>
</feature>
<feature type="chain" id="PRO_5046489996" description="DUF305 domain-containing protein" evidence="1">
    <location>
        <begin position="22"/>
        <end position="169"/>
    </location>
</feature>